<organism evidence="2 3">
    <name type="scientific">Plasmodium vivax</name>
    <name type="common">malaria parasite P. vivax</name>
    <dbReference type="NCBI Taxonomy" id="5855"/>
    <lineage>
        <taxon>Eukaryota</taxon>
        <taxon>Sar</taxon>
        <taxon>Alveolata</taxon>
        <taxon>Apicomplexa</taxon>
        <taxon>Aconoidasida</taxon>
        <taxon>Haemosporida</taxon>
        <taxon>Plasmodiidae</taxon>
        <taxon>Plasmodium</taxon>
        <taxon>Plasmodium (Plasmodium)</taxon>
    </lineage>
</organism>
<dbReference type="VEuPathDB" id="PlasmoDB:PVP01_0006010"/>
<feature type="region of interest" description="Disordered" evidence="1">
    <location>
        <begin position="234"/>
        <end position="270"/>
    </location>
</feature>
<dbReference type="Proteomes" id="UP000305196">
    <property type="component" value="Unassembled WGS sequence"/>
</dbReference>
<dbReference type="VEuPathDB" id="PlasmoDB:PVPAM_000022200"/>
<reference evidence="2 3" key="1">
    <citation type="submission" date="2016-07" db="EMBL/GenBank/DDBJ databases">
        <authorList>
            <consortium name="Pathogen Informatics"/>
        </authorList>
    </citation>
    <scope>NUCLEOTIDE SEQUENCE [LARGE SCALE GENOMIC DNA]</scope>
</reference>
<dbReference type="VEuPathDB" id="PlasmoDB:PVX_184285"/>
<dbReference type="EMBL" id="FLYI01000333">
    <property type="protein sequence ID" value="SCA82005.1"/>
    <property type="molecule type" value="Genomic_DNA"/>
</dbReference>
<dbReference type="InterPro" id="IPR008780">
    <property type="entry name" value="Plasmodium_Vir"/>
</dbReference>
<feature type="compositionally biased region" description="Polar residues" evidence="1">
    <location>
        <begin position="246"/>
        <end position="257"/>
    </location>
</feature>
<evidence type="ECO:0000313" key="3">
    <source>
        <dbReference type="Proteomes" id="UP000305196"/>
    </source>
</evidence>
<gene>
    <name evidence="2" type="ORF">PVC01_000073300</name>
</gene>
<proteinExistence type="predicted"/>
<sequence length="348" mass="40100">MVEQEFLGNIISLLGSTPDDLFSEKFYNNLNDDDGLNEYYEYCSPLGPISKDIKYRNLRILCAQLVKYLKTTYILFNKEKLKYNPCILLNYWLYSRLVNILRTEDSSVIALTLGKLELIWNDIVGHASYKSSYNKCVPDNSIVTQKDWRERRKLYEYFVNYGTIEKTIPVFKDTCPEYWSYVESHTSLYKYFDTHCPKSNYQCPEFYKECKQYDPKDVLHKFGCHARMKQKKDEEAAANARPALQPSISADQEQNSRIPGGLQSPHNGTHTAKKTGDILLGVVATSLTSGALYRFTPLGRIIRNGLGWNNNNMRNMHGSEYGLFDYAPESFNPYTGGGEEHYIGYQPA</sequence>
<dbReference type="VEuPathDB" id="PlasmoDB:PVW1_100008700"/>
<accession>A0A1G4E9B9</accession>
<dbReference type="AlphaFoldDB" id="A0A1G4E9B9"/>
<protein>
    <submittedName>
        <fullName evidence="2">VIR protein</fullName>
    </submittedName>
</protein>
<evidence type="ECO:0000313" key="2">
    <source>
        <dbReference type="EMBL" id="SCA82005.1"/>
    </source>
</evidence>
<dbReference type="Pfam" id="PF05795">
    <property type="entry name" value="Plasmodium_Vir"/>
    <property type="match status" value="1"/>
</dbReference>
<name>A0A1G4E9B9_PLAVI</name>
<evidence type="ECO:0000256" key="1">
    <source>
        <dbReference type="SAM" id="MobiDB-lite"/>
    </source>
</evidence>